<dbReference type="InterPro" id="IPR035070">
    <property type="entry name" value="Streptogrisin_prodomain"/>
</dbReference>
<feature type="signal peptide" evidence="8">
    <location>
        <begin position="1"/>
        <end position="28"/>
    </location>
</feature>
<dbReference type="Gene3D" id="2.40.10.10">
    <property type="entry name" value="Trypsin-like serine proteases"/>
    <property type="match status" value="2"/>
</dbReference>
<dbReference type="Pfam" id="PF00089">
    <property type="entry name" value="Trypsin"/>
    <property type="match status" value="1"/>
</dbReference>
<evidence type="ECO:0000256" key="6">
    <source>
        <dbReference type="ARBA" id="ARBA00023145"/>
    </source>
</evidence>
<gene>
    <name evidence="11" type="ORF">QLQ12_02935</name>
</gene>
<comment type="similarity">
    <text evidence="1">Belongs to the peptidase S1 family.</text>
</comment>
<evidence type="ECO:0000256" key="3">
    <source>
        <dbReference type="ARBA" id="ARBA00022729"/>
    </source>
</evidence>
<feature type="domain" description="Peptidase S1A alpha-lytic prodomain" evidence="10">
    <location>
        <begin position="127"/>
        <end position="184"/>
    </location>
</feature>
<evidence type="ECO:0000313" key="12">
    <source>
        <dbReference type="Proteomes" id="UP001241758"/>
    </source>
</evidence>
<keyword evidence="5" id="KW-0720">Serine protease</keyword>
<dbReference type="InterPro" id="IPR009003">
    <property type="entry name" value="Peptidase_S1_PA"/>
</dbReference>
<keyword evidence="7" id="KW-1015">Disulfide bond</keyword>
<evidence type="ECO:0000256" key="1">
    <source>
        <dbReference type="ARBA" id="ARBA00007664"/>
    </source>
</evidence>
<evidence type="ECO:0000256" key="8">
    <source>
        <dbReference type="SAM" id="SignalP"/>
    </source>
</evidence>
<organism evidence="11 12">
    <name type="scientific">Actinoplanes sandaracinus</name>
    <dbReference type="NCBI Taxonomy" id="3045177"/>
    <lineage>
        <taxon>Bacteria</taxon>
        <taxon>Bacillati</taxon>
        <taxon>Actinomycetota</taxon>
        <taxon>Actinomycetes</taxon>
        <taxon>Micromonosporales</taxon>
        <taxon>Micromonosporaceae</taxon>
        <taxon>Actinoplanes</taxon>
    </lineage>
</organism>
<feature type="domain" description="Peptidase S1" evidence="9">
    <location>
        <begin position="212"/>
        <end position="379"/>
    </location>
</feature>
<sequence>MQRRPIVVAGVVVAAGAAAVAFTLPSLAGTNEAASPAAAKKSPGGVSPNLLAAMKRDLGLDGEQAAARLARSEWAGGVSATLAARTGEDFGGAWLASDGTTLKVAVTDSAAASAVKAAGAVPVLVKHSEAELDAAKTKLDAAGVKVAGLTGWYVDVTTNKLVVVAKSSGKAEALALAKRAGVPADAVAVKVSDAQPKPLFDLRGADPYFINVGGGQARCSIGFSVQGGFVTAGHCGAEGATTTGFNNEAQGTVEFSVFPGAADMGFVAVNGDWTPRAVVNDFEGNELPVAGNTEAPVGAAVCRSGSTTGTFCGTILAKNQTVVYPEGAVTGLTRTDVCAEGGDSGGPWLSGDQAQGLTSGGSGDCTVGGETFFQPLNEVLAAQDLTLVTTGGTGGGESTTPPAETACEALPVQRTGAINRAGQAQAQPNGGSYRARAGTHTACLDAPAGTDFDLLLQEQNQQGGFRTVAEATGSGDKSLTFTGGSGTYRYVVVASSGTGSYSLGFDVQ</sequence>
<dbReference type="CDD" id="cd21112">
    <property type="entry name" value="alphaLP-like"/>
    <property type="match status" value="1"/>
</dbReference>
<dbReference type="InterPro" id="IPR043504">
    <property type="entry name" value="Peptidase_S1_PA_chymotrypsin"/>
</dbReference>
<proteinExistence type="inferred from homology"/>
<dbReference type="Pfam" id="PF02983">
    <property type="entry name" value="Pro_Al_protease"/>
    <property type="match status" value="1"/>
</dbReference>
<dbReference type="InterPro" id="IPR001254">
    <property type="entry name" value="Trypsin_dom"/>
</dbReference>
<dbReference type="InterPro" id="IPR004236">
    <property type="entry name" value="Pept_S1_alpha_lytic"/>
</dbReference>
<evidence type="ECO:0000256" key="2">
    <source>
        <dbReference type="ARBA" id="ARBA00022670"/>
    </source>
</evidence>
<protein>
    <submittedName>
        <fullName evidence="11">S1 family peptidase</fullName>
    </submittedName>
</protein>
<evidence type="ECO:0000256" key="7">
    <source>
        <dbReference type="ARBA" id="ARBA00023157"/>
    </source>
</evidence>
<dbReference type="SUPFAM" id="SSF50494">
    <property type="entry name" value="Trypsin-like serine proteases"/>
    <property type="match status" value="1"/>
</dbReference>
<keyword evidence="3 8" id="KW-0732">Signal</keyword>
<keyword evidence="6" id="KW-0865">Zymogen</keyword>
<dbReference type="Gene3D" id="3.30.300.50">
    <property type="match status" value="2"/>
</dbReference>
<comment type="caution">
    <text evidence="11">The sequence shown here is derived from an EMBL/GenBank/DDBJ whole genome shotgun (WGS) entry which is preliminary data.</text>
</comment>
<dbReference type="Proteomes" id="UP001241758">
    <property type="component" value="Unassembled WGS sequence"/>
</dbReference>
<dbReference type="RefSeq" id="WP_282756958.1">
    <property type="nucleotide sequence ID" value="NZ_JASCTH010000002.1"/>
</dbReference>
<evidence type="ECO:0000259" key="9">
    <source>
        <dbReference type="Pfam" id="PF00089"/>
    </source>
</evidence>
<feature type="chain" id="PRO_5047020397" evidence="8">
    <location>
        <begin position="29"/>
        <end position="508"/>
    </location>
</feature>
<dbReference type="EMBL" id="JASCTH010000002">
    <property type="protein sequence ID" value="MDI6097554.1"/>
    <property type="molecule type" value="Genomic_DNA"/>
</dbReference>
<keyword evidence="12" id="KW-1185">Reference proteome</keyword>
<dbReference type="InterPro" id="IPR001316">
    <property type="entry name" value="Pept_S1A_streptogrisin"/>
</dbReference>
<evidence type="ECO:0000259" key="10">
    <source>
        <dbReference type="Pfam" id="PF02983"/>
    </source>
</evidence>
<reference evidence="11 12" key="1">
    <citation type="submission" date="2023-05" db="EMBL/GenBank/DDBJ databases">
        <title>Actinoplanes sp. NEAU-A12 genome sequencing.</title>
        <authorList>
            <person name="Wang Z.-S."/>
        </authorList>
    </citation>
    <scope>NUCLEOTIDE SEQUENCE [LARGE SCALE GENOMIC DNA]</scope>
    <source>
        <strain evidence="11 12">NEAU-A12</strain>
    </source>
</reference>
<evidence type="ECO:0000256" key="4">
    <source>
        <dbReference type="ARBA" id="ARBA00022801"/>
    </source>
</evidence>
<keyword evidence="2" id="KW-0645">Protease</keyword>
<dbReference type="PRINTS" id="PR00861">
    <property type="entry name" value="ALYTICPTASE"/>
</dbReference>
<accession>A0ABT6WCW7</accession>
<evidence type="ECO:0000256" key="5">
    <source>
        <dbReference type="ARBA" id="ARBA00022825"/>
    </source>
</evidence>
<name>A0ABT6WCW7_9ACTN</name>
<keyword evidence="4" id="KW-0378">Hydrolase</keyword>
<evidence type="ECO:0000313" key="11">
    <source>
        <dbReference type="EMBL" id="MDI6097554.1"/>
    </source>
</evidence>